<evidence type="ECO:0000313" key="3">
    <source>
        <dbReference type="Proteomes" id="UP000316759"/>
    </source>
</evidence>
<dbReference type="InterPro" id="IPR014352">
    <property type="entry name" value="FERM/acyl-CoA-bd_prot_sf"/>
</dbReference>
<comment type="caution">
    <text evidence="2">The sequence shown here is derived from an EMBL/GenBank/DDBJ whole genome shotgun (WGS) entry which is preliminary data.</text>
</comment>
<proteinExistence type="predicted"/>
<dbReference type="Gene3D" id="3.10.20.90">
    <property type="entry name" value="Phosphatidylinositol 3-kinase Catalytic Subunit, Chain A, domain 1"/>
    <property type="match status" value="1"/>
</dbReference>
<dbReference type="InterPro" id="IPR019749">
    <property type="entry name" value="Band_41_domain"/>
</dbReference>
<gene>
    <name evidence="2" type="ORF">FGIG_06279</name>
</gene>
<dbReference type="SUPFAM" id="SSF54236">
    <property type="entry name" value="Ubiquitin-like"/>
    <property type="match status" value="1"/>
</dbReference>
<dbReference type="AlphaFoldDB" id="A0A504YII6"/>
<reference evidence="2 3" key="1">
    <citation type="submission" date="2019-04" db="EMBL/GenBank/DDBJ databases">
        <title>Annotation for the trematode Fasciola gigantica.</title>
        <authorList>
            <person name="Choi Y.-J."/>
        </authorList>
    </citation>
    <scope>NUCLEOTIDE SEQUENCE [LARGE SCALE GENOMIC DNA]</scope>
    <source>
        <strain evidence="2">Uganda_cow_1</strain>
    </source>
</reference>
<dbReference type="Pfam" id="PF00373">
    <property type="entry name" value="FERM_M"/>
    <property type="match status" value="1"/>
</dbReference>
<evidence type="ECO:0000259" key="1">
    <source>
        <dbReference type="PROSITE" id="PS50057"/>
    </source>
</evidence>
<protein>
    <submittedName>
        <fullName evidence="2">Putative 4.1 G protein</fullName>
    </submittedName>
</protein>
<dbReference type="SUPFAM" id="SSF47031">
    <property type="entry name" value="Second domain of FERM"/>
    <property type="match status" value="1"/>
</dbReference>
<dbReference type="SUPFAM" id="SSF50729">
    <property type="entry name" value="PH domain-like"/>
    <property type="match status" value="1"/>
</dbReference>
<dbReference type="GO" id="GO:0005856">
    <property type="term" value="C:cytoskeleton"/>
    <property type="evidence" value="ECO:0007669"/>
    <property type="project" value="TreeGrafter"/>
</dbReference>
<dbReference type="InterPro" id="IPR000299">
    <property type="entry name" value="FERM_domain"/>
</dbReference>
<dbReference type="PANTHER" id="PTHR23280">
    <property type="entry name" value="4.1 G PROTEIN"/>
    <property type="match status" value="1"/>
</dbReference>
<dbReference type="Proteomes" id="UP000316759">
    <property type="component" value="Unassembled WGS sequence"/>
</dbReference>
<dbReference type="Gene3D" id="1.20.80.10">
    <property type="match status" value="1"/>
</dbReference>
<accession>A0A504YII6</accession>
<dbReference type="STRING" id="46835.A0A504YII6"/>
<dbReference type="InterPro" id="IPR019748">
    <property type="entry name" value="FERM_central"/>
</dbReference>
<dbReference type="EMBL" id="SUNJ01009687">
    <property type="protein sequence ID" value="TPP60235.1"/>
    <property type="molecule type" value="Genomic_DNA"/>
</dbReference>
<dbReference type="InterPro" id="IPR018979">
    <property type="entry name" value="FERM_N"/>
</dbReference>
<dbReference type="PROSITE" id="PS50057">
    <property type="entry name" value="FERM_3"/>
    <property type="match status" value="1"/>
</dbReference>
<sequence>MICIFHDEFQSTTKAKRILNSLSENLKLSDTHYFGLRTLDCQGHWHWINPQKSIQPQLKQWNCQPAIEQSFQPSSNGMKSSVSNGVVDFQNRVKKPASSFRVCGLNRSHQFHPLGSSVTESQAQSATTTNHTQPLTLTYHIYFAVRYYPFDPTLISNEQTRYQIFLQLRADLVTGQLTVDQELFVSLCGLILQSDCGDYGEERLGPFYVKQLLKMPNLSPDVEARIKAKHAEFRCRQPALVEYQLLDRVKSCVSYGQNKFSVREVVSGMHCFLGIGPIALVIEDSQLNSIRFSWFQVSGLSRKNKQLLVNITDGAEKFCYRYSFEDQQWLQEKCKLCKDYFTFYKAELTRAFCQRSMDGGALPANGHSPSTQITQCTNIPLSSLTSLGYQSRPDTQSRANNQEFAAQQPISRYTIESEMCYSQYPHPIASPTHGHKPIIWFVKSPKLRSIIVHLHCPRLPVHCSAPMSTQQTWTGGRAQSNGEWPPNPYHVPPAGVFLSSPVVVKMTEFKGWSKVSGRMLRQRDIYIY</sequence>
<name>A0A504YII6_FASGI</name>
<dbReference type="SMART" id="SM00295">
    <property type="entry name" value="B41"/>
    <property type="match status" value="1"/>
</dbReference>
<dbReference type="InterPro" id="IPR018980">
    <property type="entry name" value="FERM_PH-like_C"/>
</dbReference>
<dbReference type="OrthoDB" id="6235974at2759"/>
<feature type="domain" description="FERM" evidence="1">
    <location>
        <begin position="1"/>
        <end position="348"/>
    </location>
</feature>
<dbReference type="InterPro" id="IPR035963">
    <property type="entry name" value="FERM_2"/>
</dbReference>
<dbReference type="GO" id="GO:0031032">
    <property type="term" value="P:actomyosin structure organization"/>
    <property type="evidence" value="ECO:0007669"/>
    <property type="project" value="TreeGrafter"/>
</dbReference>
<dbReference type="Pfam" id="PF09380">
    <property type="entry name" value="FERM_C"/>
    <property type="match status" value="1"/>
</dbReference>
<dbReference type="PANTHER" id="PTHR23280:SF21">
    <property type="entry name" value="PROTEIN 4.1 HOMOLOG"/>
    <property type="match status" value="1"/>
</dbReference>
<organism evidence="2 3">
    <name type="scientific">Fasciola gigantica</name>
    <name type="common">Giant liver fluke</name>
    <dbReference type="NCBI Taxonomy" id="46835"/>
    <lineage>
        <taxon>Eukaryota</taxon>
        <taxon>Metazoa</taxon>
        <taxon>Spiralia</taxon>
        <taxon>Lophotrochozoa</taxon>
        <taxon>Platyhelminthes</taxon>
        <taxon>Trematoda</taxon>
        <taxon>Digenea</taxon>
        <taxon>Plagiorchiida</taxon>
        <taxon>Echinostomata</taxon>
        <taxon>Echinostomatoidea</taxon>
        <taxon>Fasciolidae</taxon>
        <taxon>Fasciola</taxon>
    </lineage>
</organism>
<dbReference type="InterPro" id="IPR029071">
    <property type="entry name" value="Ubiquitin-like_domsf"/>
</dbReference>
<evidence type="ECO:0000313" key="2">
    <source>
        <dbReference type="EMBL" id="TPP60235.1"/>
    </source>
</evidence>
<dbReference type="CDD" id="cd14473">
    <property type="entry name" value="FERM_B-lobe"/>
    <property type="match status" value="1"/>
</dbReference>
<dbReference type="Pfam" id="PF09379">
    <property type="entry name" value="FERM_N"/>
    <property type="match status" value="1"/>
</dbReference>
<keyword evidence="3" id="KW-1185">Reference proteome</keyword>